<comment type="caution">
    <text evidence="1">The sequence shown here is derived from an EMBL/GenBank/DDBJ whole genome shotgun (WGS) entry which is preliminary data.</text>
</comment>
<name>A0A0F8YUD3_9ZZZZ</name>
<evidence type="ECO:0000313" key="1">
    <source>
        <dbReference type="EMBL" id="KKK77370.1"/>
    </source>
</evidence>
<gene>
    <name evidence="1" type="ORF">LCGC14_2854320</name>
</gene>
<accession>A0A0F8YUD3</accession>
<sequence length="71" mass="8197">MTRPRSIVEAEKRMDPIVLKKLETKSLRVMRNYLWNDEISAEKANKAIAKFNAEWLAAGGHRGELIQSKEE</sequence>
<proteinExistence type="predicted"/>
<protein>
    <submittedName>
        <fullName evidence="1">Uncharacterized protein</fullName>
    </submittedName>
</protein>
<dbReference type="AlphaFoldDB" id="A0A0F8YUD3"/>
<reference evidence="1" key="1">
    <citation type="journal article" date="2015" name="Nature">
        <title>Complex archaea that bridge the gap between prokaryotes and eukaryotes.</title>
        <authorList>
            <person name="Spang A."/>
            <person name="Saw J.H."/>
            <person name="Jorgensen S.L."/>
            <person name="Zaremba-Niedzwiedzka K."/>
            <person name="Martijn J."/>
            <person name="Lind A.E."/>
            <person name="van Eijk R."/>
            <person name="Schleper C."/>
            <person name="Guy L."/>
            <person name="Ettema T.J."/>
        </authorList>
    </citation>
    <scope>NUCLEOTIDE SEQUENCE</scope>
</reference>
<organism evidence="1">
    <name type="scientific">marine sediment metagenome</name>
    <dbReference type="NCBI Taxonomy" id="412755"/>
    <lineage>
        <taxon>unclassified sequences</taxon>
        <taxon>metagenomes</taxon>
        <taxon>ecological metagenomes</taxon>
    </lineage>
</organism>
<dbReference type="EMBL" id="LAZR01054988">
    <property type="protein sequence ID" value="KKK77370.1"/>
    <property type="molecule type" value="Genomic_DNA"/>
</dbReference>